<sequence length="153" mass="17282">MESLSSALKLATEKKLSLQPKLESLIQRLEARKMLVEKTSVPCKVTEQDVKTKEDSLSAEMRSLLVGGTSLSISLKANCRHGPGHVAVYVGEQVEKKRFVVPISYLNHPLFRDFLRCADEEFGFNHPMSGLTIPCREETFCSHDYHLINSQLY</sequence>
<evidence type="ECO:0000313" key="4">
    <source>
        <dbReference type="EnsemblPlants" id="Bo7g017520.1"/>
    </source>
</evidence>
<proteinExistence type="inferred from homology"/>
<keyword evidence="5" id="KW-1185">Reference proteome</keyword>
<accession>A0A0D3D3Q4</accession>
<dbReference type="Pfam" id="PF02519">
    <property type="entry name" value="Auxin_inducible"/>
    <property type="match status" value="1"/>
</dbReference>
<evidence type="ECO:0000256" key="2">
    <source>
        <dbReference type="ARBA" id="ARBA00022473"/>
    </source>
</evidence>
<dbReference type="PANTHER" id="PTHR31929">
    <property type="entry name" value="SAUR-LIKE AUXIN-RESPONSIVE PROTEIN FAMILY-RELATED"/>
    <property type="match status" value="1"/>
</dbReference>
<evidence type="ECO:0000256" key="1">
    <source>
        <dbReference type="ARBA" id="ARBA00006974"/>
    </source>
</evidence>
<dbReference type="HOGENOM" id="CLU_1715803_0_0_1"/>
<dbReference type="AlphaFoldDB" id="A0A0D3D3Q4"/>
<comment type="similarity">
    <text evidence="1">Belongs to the ARG7 family.</text>
</comment>
<dbReference type="GO" id="GO:0009733">
    <property type="term" value="P:response to auxin"/>
    <property type="evidence" value="ECO:0007669"/>
    <property type="project" value="InterPro"/>
</dbReference>
<name>A0A0D3D3Q4_BRAOL</name>
<dbReference type="STRING" id="109376.A0A0D3D3Q4"/>
<keyword evidence="3" id="KW-0341">Growth regulation</keyword>
<reference evidence="4" key="2">
    <citation type="submission" date="2015-03" db="UniProtKB">
        <authorList>
            <consortium name="EnsemblPlants"/>
        </authorList>
    </citation>
    <scope>IDENTIFICATION</scope>
</reference>
<dbReference type="Proteomes" id="UP000032141">
    <property type="component" value="Chromosome C7"/>
</dbReference>
<evidence type="ECO:0000256" key="3">
    <source>
        <dbReference type="ARBA" id="ARBA00022604"/>
    </source>
</evidence>
<dbReference type="EnsemblPlants" id="Bo7g017520.1">
    <property type="protein sequence ID" value="Bo7g017520.1"/>
    <property type="gene ID" value="Bo7g017520"/>
</dbReference>
<dbReference type="InterPro" id="IPR003676">
    <property type="entry name" value="SAUR_fam"/>
</dbReference>
<reference evidence="4 5" key="1">
    <citation type="journal article" date="2014" name="Genome Biol.">
        <title>Transcriptome and methylome profiling reveals relics of genome dominance in the mesopolyploid Brassica oleracea.</title>
        <authorList>
            <person name="Parkin I.A."/>
            <person name="Koh C."/>
            <person name="Tang H."/>
            <person name="Robinson S.J."/>
            <person name="Kagale S."/>
            <person name="Clarke W.E."/>
            <person name="Town C.D."/>
            <person name="Nixon J."/>
            <person name="Krishnakumar V."/>
            <person name="Bidwell S.L."/>
            <person name="Denoeud F."/>
            <person name="Belcram H."/>
            <person name="Links M.G."/>
            <person name="Just J."/>
            <person name="Clarke C."/>
            <person name="Bender T."/>
            <person name="Huebert T."/>
            <person name="Mason A.S."/>
            <person name="Pires J.C."/>
            <person name="Barker G."/>
            <person name="Moore J."/>
            <person name="Walley P.G."/>
            <person name="Manoli S."/>
            <person name="Batley J."/>
            <person name="Edwards D."/>
            <person name="Nelson M.N."/>
            <person name="Wang X."/>
            <person name="Paterson A.H."/>
            <person name="King G."/>
            <person name="Bancroft I."/>
            <person name="Chalhoub B."/>
            <person name="Sharpe A.G."/>
        </authorList>
    </citation>
    <scope>NUCLEOTIDE SEQUENCE</scope>
    <source>
        <strain evidence="4 5">cv. TO1000</strain>
    </source>
</reference>
<keyword evidence="2" id="KW-0217">Developmental protein</keyword>
<dbReference type="Gramene" id="Bo7g017520.1">
    <property type="protein sequence ID" value="Bo7g017520.1"/>
    <property type="gene ID" value="Bo7g017520"/>
</dbReference>
<organism evidence="4 5">
    <name type="scientific">Brassica oleracea var. oleracea</name>
    <dbReference type="NCBI Taxonomy" id="109376"/>
    <lineage>
        <taxon>Eukaryota</taxon>
        <taxon>Viridiplantae</taxon>
        <taxon>Streptophyta</taxon>
        <taxon>Embryophyta</taxon>
        <taxon>Tracheophyta</taxon>
        <taxon>Spermatophyta</taxon>
        <taxon>Magnoliopsida</taxon>
        <taxon>eudicotyledons</taxon>
        <taxon>Gunneridae</taxon>
        <taxon>Pentapetalae</taxon>
        <taxon>rosids</taxon>
        <taxon>malvids</taxon>
        <taxon>Brassicales</taxon>
        <taxon>Brassicaceae</taxon>
        <taxon>Brassiceae</taxon>
        <taxon>Brassica</taxon>
    </lineage>
</organism>
<protein>
    <submittedName>
        <fullName evidence="4">Uncharacterized protein</fullName>
    </submittedName>
</protein>
<evidence type="ECO:0000313" key="5">
    <source>
        <dbReference type="Proteomes" id="UP000032141"/>
    </source>
</evidence>